<dbReference type="Pfam" id="PF13328">
    <property type="entry name" value="HD_4"/>
    <property type="match status" value="1"/>
</dbReference>
<dbReference type="InterPro" id="IPR012675">
    <property type="entry name" value="Beta-grasp_dom_sf"/>
</dbReference>
<dbReference type="InterPro" id="IPR045865">
    <property type="entry name" value="ACT-like_dom_sf"/>
</dbReference>
<evidence type="ECO:0000256" key="1">
    <source>
        <dbReference type="ARBA" id="ARBA00019852"/>
    </source>
</evidence>
<dbReference type="InterPro" id="IPR002912">
    <property type="entry name" value="ACT_dom"/>
</dbReference>
<feature type="domain" description="TGS" evidence="7">
    <location>
        <begin position="380"/>
        <end position="441"/>
    </location>
</feature>
<reference evidence="8 9" key="1">
    <citation type="submission" date="2012-05" db="EMBL/GenBank/DDBJ databases">
        <title>The Genome Sequence of Sutterella wadsworthensis 2_1_59BFAA.</title>
        <authorList>
            <consortium name="The Broad Institute Genome Sequencing Platform"/>
            <person name="Earl A."/>
            <person name="Ward D."/>
            <person name="Feldgarden M."/>
            <person name="Gevers D."/>
            <person name="Daigneault M."/>
            <person name="Strauss J."/>
            <person name="Allen-Vercoe E."/>
            <person name="Walker B."/>
            <person name="Young S.K."/>
            <person name="Zeng Q."/>
            <person name="Gargeya S."/>
            <person name="Fitzgerald M."/>
            <person name="Haas B."/>
            <person name="Abouelleil A."/>
            <person name="Alvarado L."/>
            <person name="Arachchi H.M."/>
            <person name="Berlin A.M."/>
            <person name="Chapman S.B."/>
            <person name="Goldberg J."/>
            <person name="Griggs A."/>
            <person name="Gujja S."/>
            <person name="Hansen M."/>
            <person name="Howarth C."/>
            <person name="Imamovic A."/>
            <person name="Larimer J."/>
            <person name="McCowen C."/>
            <person name="Montmayeur A."/>
            <person name="Murphy C."/>
            <person name="Neiman D."/>
            <person name="Pearson M."/>
            <person name="Priest M."/>
            <person name="Roberts A."/>
            <person name="Saif S."/>
            <person name="Shea T."/>
            <person name="Sisk P."/>
            <person name="Sykes S."/>
            <person name="Wortman J."/>
            <person name="Nusbaum C."/>
            <person name="Birren B."/>
        </authorList>
    </citation>
    <scope>NUCLEOTIDE SEQUENCE [LARGE SCALE GENOMIC DNA]</scope>
    <source>
        <strain evidence="8 9">2_1_59BFAA</strain>
    </source>
</reference>
<comment type="similarity">
    <text evidence="5">Belongs to the relA/spoT family.</text>
</comment>
<dbReference type="STRING" id="742823.HMPREF9465_00380"/>
<dbReference type="FunFam" id="3.10.20.30:FF:000002">
    <property type="entry name" value="GTP pyrophosphokinase (RelA/SpoT)"/>
    <property type="match status" value="1"/>
</dbReference>
<dbReference type="GO" id="GO:0015949">
    <property type="term" value="P:nucleobase-containing small molecule interconversion"/>
    <property type="evidence" value="ECO:0007669"/>
    <property type="project" value="UniProtKB-ARBA"/>
</dbReference>
<dbReference type="GO" id="GO:0005886">
    <property type="term" value="C:plasma membrane"/>
    <property type="evidence" value="ECO:0007669"/>
    <property type="project" value="TreeGrafter"/>
</dbReference>
<proteinExistence type="inferred from homology"/>
<evidence type="ECO:0000259" key="7">
    <source>
        <dbReference type="PROSITE" id="PS51880"/>
    </source>
</evidence>
<evidence type="ECO:0000313" key="9">
    <source>
        <dbReference type="Proteomes" id="UP000005835"/>
    </source>
</evidence>
<feature type="domain" description="ACT" evidence="6">
    <location>
        <begin position="632"/>
        <end position="703"/>
    </location>
</feature>
<dbReference type="NCBIfam" id="TIGR00691">
    <property type="entry name" value="spoT_relA"/>
    <property type="match status" value="1"/>
</dbReference>
<dbReference type="SUPFAM" id="SSF55021">
    <property type="entry name" value="ACT-like"/>
    <property type="match status" value="1"/>
</dbReference>
<dbReference type="InterPro" id="IPR007685">
    <property type="entry name" value="RelA_SpoT"/>
</dbReference>
<dbReference type="PROSITE" id="PS51880">
    <property type="entry name" value="TGS"/>
    <property type="match status" value="1"/>
</dbReference>
<dbReference type="GO" id="GO:0015969">
    <property type="term" value="P:guanosine tetraphosphate metabolic process"/>
    <property type="evidence" value="ECO:0007669"/>
    <property type="project" value="InterPro"/>
</dbReference>
<dbReference type="PROSITE" id="PS51671">
    <property type="entry name" value="ACT"/>
    <property type="match status" value="1"/>
</dbReference>
<comment type="caution">
    <text evidence="8">The sequence shown here is derived from an EMBL/GenBank/DDBJ whole genome shotgun (WGS) entry which is preliminary data.</text>
</comment>
<dbReference type="Proteomes" id="UP000005835">
    <property type="component" value="Unassembled WGS sequence"/>
</dbReference>
<dbReference type="Pfam" id="PF13291">
    <property type="entry name" value="ACT_4"/>
    <property type="match status" value="1"/>
</dbReference>
<dbReference type="PANTHER" id="PTHR21262">
    <property type="entry name" value="GUANOSINE-3',5'-BIS DIPHOSPHATE 3'-PYROPHOSPHOHYDROLASE"/>
    <property type="match status" value="1"/>
</dbReference>
<evidence type="ECO:0000256" key="4">
    <source>
        <dbReference type="ARBA" id="ARBA00033308"/>
    </source>
</evidence>
<dbReference type="Gene3D" id="1.10.3210.10">
    <property type="entry name" value="Hypothetical protein af1432"/>
    <property type="match status" value="1"/>
</dbReference>
<dbReference type="InterPro" id="IPR012676">
    <property type="entry name" value="TGS-like"/>
</dbReference>
<evidence type="ECO:0000256" key="2">
    <source>
        <dbReference type="ARBA" id="ARBA00029754"/>
    </source>
</evidence>
<dbReference type="Gene3D" id="3.30.70.260">
    <property type="match status" value="1"/>
</dbReference>
<dbReference type="InterPro" id="IPR043519">
    <property type="entry name" value="NT_sf"/>
</dbReference>
<accession>K1JP27</accession>
<dbReference type="Pfam" id="PF02824">
    <property type="entry name" value="TGS"/>
    <property type="match status" value="1"/>
</dbReference>
<evidence type="ECO:0000259" key="6">
    <source>
        <dbReference type="PROSITE" id="PS51671"/>
    </source>
</evidence>
<comment type="function">
    <text evidence="5">In eubacteria ppGpp (guanosine 3'-diphosphate 5'-diphosphate) is a mediator of the stringent response that coordinates a variety of cellular activities in response to changes in nutritional abundance.</text>
</comment>
<dbReference type="SUPFAM" id="SSF81271">
    <property type="entry name" value="TGS-like"/>
    <property type="match status" value="1"/>
</dbReference>
<keyword evidence="9" id="KW-1185">Reference proteome</keyword>
<dbReference type="InterPro" id="IPR004095">
    <property type="entry name" value="TGS"/>
</dbReference>
<dbReference type="InterPro" id="IPR033655">
    <property type="entry name" value="TGS_RelA/SpoT"/>
</dbReference>
<dbReference type="Gene3D" id="3.30.460.10">
    <property type="entry name" value="Beta Polymerase, domain 2"/>
    <property type="match status" value="1"/>
</dbReference>
<dbReference type="GO" id="GO:0008728">
    <property type="term" value="F:GTP diphosphokinase activity"/>
    <property type="evidence" value="ECO:0007669"/>
    <property type="project" value="TreeGrafter"/>
</dbReference>
<dbReference type="AlphaFoldDB" id="K1JP27"/>
<dbReference type="SUPFAM" id="SSF109604">
    <property type="entry name" value="HD-domain/PDEase-like"/>
    <property type="match status" value="1"/>
</dbReference>
<dbReference type="OrthoDB" id="9805041at2"/>
<name>K1JP27_9BURK</name>
<dbReference type="HOGENOM" id="CLU_012300_3_0_4"/>
<evidence type="ECO:0000256" key="3">
    <source>
        <dbReference type="ARBA" id="ARBA00032407"/>
    </source>
</evidence>
<dbReference type="PATRIC" id="fig|742823.3.peg.374"/>
<gene>
    <name evidence="8" type="ORF">HMPREF9465_00380</name>
</gene>
<dbReference type="CDD" id="cd01668">
    <property type="entry name" value="TGS_RSH"/>
    <property type="match status" value="1"/>
</dbReference>
<dbReference type="EMBL" id="ADMG01000013">
    <property type="protein sequence ID" value="EKB31986.1"/>
    <property type="molecule type" value="Genomic_DNA"/>
</dbReference>
<dbReference type="SUPFAM" id="SSF81301">
    <property type="entry name" value="Nucleotidyltransferase"/>
    <property type="match status" value="1"/>
</dbReference>
<dbReference type="GO" id="GO:0042594">
    <property type="term" value="P:response to starvation"/>
    <property type="evidence" value="ECO:0007669"/>
    <property type="project" value="TreeGrafter"/>
</dbReference>
<dbReference type="PANTHER" id="PTHR21262:SF31">
    <property type="entry name" value="GTP PYROPHOSPHOKINASE"/>
    <property type="match status" value="1"/>
</dbReference>
<dbReference type="InterPro" id="IPR004811">
    <property type="entry name" value="RelA/Spo_fam"/>
</dbReference>
<dbReference type="eggNOG" id="COG0317">
    <property type="taxonomic scope" value="Bacteria"/>
</dbReference>
<dbReference type="SMART" id="SM00954">
    <property type="entry name" value="RelA_SpoT"/>
    <property type="match status" value="1"/>
</dbReference>
<dbReference type="Pfam" id="PF04607">
    <property type="entry name" value="RelA_SpoT"/>
    <property type="match status" value="1"/>
</dbReference>
<dbReference type="Gene3D" id="3.10.20.30">
    <property type="match status" value="1"/>
</dbReference>
<dbReference type="RefSeq" id="WP_005433584.1">
    <property type="nucleotide sequence ID" value="NZ_JH815513.1"/>
</dbReference>
<organism evidence="8 9">
    <name type="scientific">Sutterella wadsworthensis 2_1_59BFAA</name>
    <dbReference type="NCBI Taxonomy" id="742823"/>
    <lineage>
        <taxon>Bacteria</taxon>
        <taxon>Pseudomonadati</taxon>
        <taxon>Pseudomonadota</taxon>
        <taxon>Betaproteobacteria</taxon>
        <taxon>Burkholderiales</taxon>
        <taxon>Sutterellaceae</taxon>
        <taxon>Sutterella</taxon>
    </lineage>
</organism>
<sequence>MSETPALVVDVSLARSMVEPLYRDLTLPTGENVMQHADGIASILREVRDDPELISAAYLFCVPSVIQNSGEWIEKSFGPAVNGLVQELGQVNELSRRARSENEEANTRHQVEAMRRMFLSMCKDLRVVLLKLASRLQTLRWFAASKREGAEKFGTETLDLYAPLANRLGIWQLKWELEDLSLRFTRPSEYREIAQQLDESREQRIEFMQSAVLRIRGLLEENGIKAEVSGRPKHIYSIWKKMQRKHLRFDQLFDVRAVRIIVDTVERCYQVLSIVHENFPVISKEYDDYIAKPKPNGYQSLHTVVTDKAGRPLEIQIRTRAMHEFAELGVAAHWRYKEAGNSNGATSAEEQRVAWLRQLLAWGSDMQNQGQPEGEAVLDDHIYALTPQGRVVELPRGGTPVDFAYAVHTQLGHRTKGAKVDGVLVPLNTKLETGQTVEIIAAKVGQPSRDWLSAEKGFAASPRTRNKVRQWFNAQQTAELTAQGREKIDKELARLGKTAVKLEDLAKRLGYEGVDELCLAYGKEEITQTALATAVQPPKPAAPEPDEVLIRQSRNTGKSDVLVVGVDSLLTQLARCCHPVPPDEIVGYVTRGRGVTIHRADCPNIRNMSEQDHGRLIEVSWGRGGDGVFPAEVFVVATDRPGLIRDISEIFMKAKQNLVGMNSQKVKTDVHMRFTVEIPSASSLTSTLTTIRELKGVLSARRC</sequence>
<evidence type="ECO:0000313" key="8">
    <source>
        <dbReference type="EMBL" id="EKB31986.1"/>
    </source>
</evidence>
<dbReference type="CDD" id="cd04876">
    <property type="entry name" value="ACT_RelA-SpoT"/>
    <property type="match status" value="1"/>
</dbReference>
<dbReference type="GO" id="GO:0008893">
    <property type="term" value="F:guanosine-3',5'-bis(diphosphate) 3'-diphosphatase activity"/>
    <property type="evidence" value="ECO:0007669"/>
    <property type="project" value="TreeGrafter"/>
</dbReference>
<protein>
    <recommendedName>
        <fullName evidence="1">GTP pyrophosphokinase</fullName>
    </recommendedName>
    <alternativeName>
        <fullName evidence="3">(p)ppGpp synthase</fullName>
    </alternativeName>
    <alternativeName>
        <fullName evidence="2">ATP:GTP 3'-pyrophosphotransferase</fullName>
    </alternativeName>
    <alternativeName>
        <fullName evidence="4">ppGpp synthase I</fullName>
    </alternativeName>
</protein>
<dbReference type="CDD" id="cd05399">
    <property type="entry name" value="NT_Rel-Spo_like"/>
    <property type="match status" value="1"/>
</dbReference>
<dbReference type="FunFam" id="3.30.460.10:FF:000001">
    <property type="entry name" value="GTP pyrophosphokinase RelA"/>
    <property type="match status" value="1"/>
</dbReference>
<evidence type="ECO:0000256" key="5">
    <source>
        <dbReference type="RuleBase" id="RU003847"/>
    </source>
</evidence>